<protein>
    <recommendedName>
        <fullName evidence="2">F-box domain-containing protein</fullName>
    </recommendedName>
</protein>
<dbReference type="Gene3D" id="2.30.30.700">
    <property type="entry name" value="SLA1 homology domain 1"/>
    <property type="match status" value="1"/>
</dbReference>
<dbReference type="Proteomes" id="UP000612746">
    <property type="component" value="Unassembled WGS sequence"/>
</dbReference>
<evidence type="ECO:0000259" key="2">
    <source>
        <dbReference type="PROSITE" id="PS50181"/>
    </source>
</evidence>
<feature type="compositionally biased region" description="Low complexity" evidence="1">
    <location>
        <begin position="173"/>
        <end position="185"/>
    </location>
</feature>
<dbReference type="OrthoDB" id="2285780at2759"/>
<dbReference type="GO" id="GO:0042802">
    <property type="term" value="F:identical protein binding"/>
    <property type="evidence" value="ECO:0007669"/>
    <property type="project" value="InterPro"/>
</dbReference>
<dbReference type="GO" id="GO:0030674">
    <property type="term" value="F:protein-macromolecule adaptor activity"/>
    <property type="evidence" value="ECO:0007669"/>
    <property type="project" value="InterPro"/>
</dbReference>
<evidence type="ECO:0000256" key="1">
    <source>
        <dbReference type="SAM" id="MobiDB-lite"/>
    </source>
</evidence>
<dbReference type="GO" id="GO:0043130">
    <property type="term" value="F:ubiquitin binding"/>
    <property type="evidence" value="ECO:0007669"/>
    <property type="project" value="InterPro"/>
</dbReference>
<feature type="domain" description="F-box" evidence="2">
    <location>
        <begin position="210"/>
        <end position="259"/>
    </location>
</feature>
<dbReference type="AlphaFoldDB" id="A0A8H7QB32"/>
<dbReference type="InterPro" id="IPR036047">
    <property type="entry name" value="F-box-like_dom_sf"/>
</dbReference>
<feature type="region of interest" description="Disordered" evidence="1">
    <location>
        <begin position="167"/>
        <end position="187"/>
    </location>
</feature>
<dbReference type="SUPFAM" id="SSF81383">
    <property type="entry name" value="F-box domain"/>
    <property type="match status" value="1"/>
</dbReference>
<sequence length="515" mass="56893">MSSEVRSWRGIDGKFAVQATFGGLFQNTKVKLIKPHGGIVAIPLDRLSPEDQKYVRQTAKISTTSSKVDSEKKPKSHIPPQPPSQPQPEKNSNGHIRHPDKSTMLAYARLDNKSSPGLASFLRETATSNSPFNLQNKSAPPISFSPASDVNLIAAVDRLAVSPTSKQVPKLPTKSISRKSSITSKAGSTESRSYAPVVNPLFKKKINLKVPSLEAMPLPILTHICEYLDVRSIIYLMARVNKNFTSVLDTPQAKAFGVISFLPHYQYLIDHRFVLALASFLKRRNVLQTVHTIIYDSTKIQELTVMYTFEHFTGLRHISLQKCWDIHSYPLANLLARRNAARGQERIRIPHLRSVEFGSILRRGDVPGAFLVVKSDTYGQDIGLIGLALRGLAGHDIKFDTYLCGTCDRGHAKPTFDCSFCGPVTLKKCASCAPQCERHVSHDDDLFYWIRLTLAGDARKFIQCAISPVVLAIGLVPFAKNATPIIMSDANLTKEVNYEVISVLGVASCHAHATI</sequence>
<evidence type="ECO:0000313" key="4">
    <source>
        <dbReference type="Proteomes" id="UP000612746"/>
    </source>
</evidence>
<dbReference type="InterPro" id="IPR001810">
    <property type="entry name" value="F-box_dom"/>
</dbReference>
<proteinExistence type="predicted"/>
<name>A0A8H7QB32_9FUNG</name>
<dbReference type="InterPro" id="IPR007131">
    <property type="entry name" value="SHD1"/>
</dbReference>
<evidence type="ECO:0000313" key="3">
    <source>
        <dbReference type="EMBL" id="KAG2189377.1"/>
    </source>
</evidence>
<accession>A0A8H7QB32</accession>
<feature type="compositionally biased region" description="Pro residues" evidence="1">
    <location>
        <begin position="77"/>
        <end position="86"/>
    </location>
</feature>
<gene>
    <name evidence="3" type="ORF">INT44_004519</name>
</gene>
<keyword evidence="4" id="KW-1185">Reference proteome</keyword>
<dbReference type="PROSITE" id="PS50181">
    <property type="entry name" value="FBOX"/>
    <property type="match status" value="1"/>
</dbReference>
<organism evidence="3 4">
    <name type="scientific">Umbelopsis vinacea</name>
    <dbReference type="NCBI Taxonomy" id="44442"/>
    <lineage>
        <taxon>Eukaryota</taxon>
        <taxon>Fungi</taxon>
        <taxon>Fungi incertae sedis</taxon>
        <taxon>Mucoromycota</taxon>
        <taxon>Mucoromycotina</taxon>
        <taxon>Umbelopsidomycetes</taxon>
        <taxon>Umbelopsidales</taxon>
        <taxon>Umbelopsidaceae</taxon>
        <taxon>Umbelopsis</taxon>
    </lineage>
</organism>
<comment type="caution">
    <text evidence="3">The sequence shown here is derived from an EMBL/GenBank/DDBJ whole genome shotgun (WGS) entry which is preliminary data.</text>
</comment>
<dbReference type="Pfam" id="PF03983">
    <property type="entry name" value="SHD1"/>
    <property type="match status" value="1"/>
</dbReference>
<dbReference type="EMBL" id="JAEPRA010000001">
    <property type="protein sequence ID" value="KAG2189377.1"/>
    <property type="molecule type" value="Genomic_DNA"/>
</dbReference>
<feature type="region of interest" description="Disordered" evidence="1">
    <location>
        <begin position="57"/>
        <end position="99"/>
    </location>
</feature>
<dbReference type="GO" id="GO:0008092">
    <property type="term" value="F:cytoskeletal protein binding"/>
    <property type="evidence" value="ECO:0007669"/>
    <property type="project" value="InterPro"/>
</dbReference>
<reference evidence="3" key="1">
    <citation type="submission" date="2020-12" db="EMBL/GenBank/DDBJ databases">
        <title>Metabolic potential, ecology and presence of endohyphal bacteria is reflected in genomic diversity of Mucoromycotina.</title>
        <authorList>
            <person name="Muszewska A."/>
            <person name="Okrasinska A."/>
            <person name="Steczkiewicz K."/>
            <person name="Drgas O."/>
            <person name="Orlowska M."/>
            <person name="Perlinska-Lenart U."/>
            <person name="Aleksandrzak-Piekarczyk T."/>
            <person name="Szatraj K."/>
            <person name="Zielenkiewicz U."/>
            <person name="Pilsyk S."/>
            <person name="Malc E."/>
            <person name="Mieczkowski P."/>
            <person name="Kruszewska J.S."/>
            <person name="Biernat P."/>
            <person name="Pawlowska J."/>
        </authorList>
    </citation>
    <scope>NUCLEOTIDE SEQUENCE</scope>
    <source>
        <strain evidence="3">WA0000051536</strain>
    </source>
</reference>